<dbReference type="InterPro" id="IPR008969">
    <property type="entry name" value="CarboxyPept-like_regulatory"/>
</dbReference>
<dbReference type="STRING" id="369401.SAMN05428642_103330"/>
<dbReference type="EMBL" id="FPKV01000003">
    <property type="protein sequence ID" value="SFZ93780.1"/>
    <property type="molecule type" value="Genomic_DNA"/>
</dbReference>
<organism evidence="1 2">
    <name type="scientific">Flaviramulus basaltis</name>
    <dbReference type="NCBI Taxonomy" id="369401"/>
    <lineage>
        <taxon>Bacteria</taxon>
        <taxon>Pseudomonadati</taxon>
        <taxon>Bacteroidota</taxon>
        <taxon>Flavobacteriia</taxon>
        <taxon>Flavobacteriales</taxon>
        <taxon>Flavobacteriaceae</taxon>
        <taxon>Flaviramulus</taxon>
    </lineage>
</organism>
<dbReference type="Pfam" id="PF13715">
    <property type="entry name" value="CarbopepD_reg_2"/>
    <property type="match status" value="1"/>
</dbReference>
<sequence>MKLILLILSFTFLPSIINSQSINRVEVSGIILSNTNDVEAVTVFNKSSNRGVITNIKGEFTINVALNDVIEISALQFQTVSITIDDDVIKSKQLKIQLVDQVNQLDAVTLSSGLSGNIETDIQNVKIVKLKSLDMGNMDVDFEYNDDKAIDNTTVQNDLIATINPEARNYLPDVVKIFKLFIKSKRNKSPNKDLFLDKEKDKLKDLSDVYTHKFISEAFNISLENVEAFIAFVEKEGVNPEFFNPENEMELLEFLHEQSQMFLKLKNVKN</sequence>
<dbReference type="Proteomes" id="UP000182544">
    <property type="component" value="Unassembled WGS sequence"/>
</dbReference>
<accession>A0A1K2IMU7</accession>
<dbReference type="RefSeq" id="WP_072402945.1">
    <property type="nucleotide sequence ID" value="NZ_FPKV01000003.1"/>
</dbReference>
<protein>
    <submittedName>
        <fullName evidence="1">CarboxypepD_reg-like domain-containing protein</fullName>
    </submittedName>
</protein>
<dbReference type="SUPFAM" id="SSF49464">
    <property type="entry name" value="Carboxypeptidase regulatory domain-like"/>
    <property type="match status" value="1"/>
</dbReference>
<reference evidence="1 2" key="1">
    <citation type="submission" date="2016-10" db="EMBL/GenBank/DDBJ databases">
        <authorList>
            <person name="de Groot N.N."/>
        </authorList>
    </citation>
    <scope>NUCLEOTIDE SEQUENCE [LARGE SCALE GENOMIC DNA]</scope>
    <source>
        <strain evidence="1 2">DSM 18180</strain>
    </source>
</reference>
<proteinExistence type="predicted"/>
<evidence type="ECO:0000313" key="1">
    <source>
        <dbReference type="EMBL" id="SFZ93780.1"/>
    </source>
</evidence>
<gene>
    <name evidence="1" type="ORF">SAMN05428642_103330</name>
</gene>
<evidence type="ECO:0000313" key="2">
    <source>
        <dbReference type="Proteomes" id="UP000182544"/>
    </source>
</evidence>
<dbReference type="AlphaFoldDB" id="A0A1K2IMU7"/>
<keyword evidence="2" id="KW-1185">Reference proteome</keyword>
<name>A0A1K2IMU7_9FLAO</name>